<keyword evidence="1" id="KW-0175">Coiled coil</keyword>
<feature type="coiled-coil region" evidence="1">
    <location>
        <begin position="78"/>
        <end position="135"/>
    </location>
</feature>
<sequence length="228" mass="27538">MKIKINNKKIIVLVLNSYLNGLNKHITYEPLSDKRHLDSLQREHARFIEKRQLIDEKSHDIHLLLPNINSSDLPNDTLQRLRQEIEHLKERFDETIIENNAWSIEDALRSLDEQMIKFETQNEERERRKRQCEREWDLFMDEINLLQDKLNTFKQRKINTQDSIEEQIHFIRMQNQELYQYQDELSHLKQHGQTMCIEDGNSMPLPSQIHLLQSMITFLKEQLFISFS</sequence>
<gene>
    <name evidence="2" type="ORF">OTI717_LOCUS4232</name>
</gene>
<comment type="caution">
    <text evidence="2">The sequence shown here is derived from an EMBL/GenBank/DDBJ whole genome shotgun (WGS) entry which is preliminary data.</text>
</comment>
<dbReference type="Proteomes" id="UP000663823">
    <property type="component" value="Unassembled WGS sequence"/>
</dbReference>
<reference evidence="2" key="1">
    <citation type="submission" date="2021-02" db="EMBL/GenBank/DDBJ databases">
        <authorList>
            <person name="Nowell W R."/>
        </authorList>
    </citation>
    <scope>NUCLEOTIDE SEQUENCE</scope>
</reference>
<organism evidence="2 3">
    <name type="scientific">Rotaria sordida</name>
    <dbReference type="NCBI Taxonomy" id="392033"/>
    <lineage>
        <taxon>Eukaryota</taxon>
        <taxon>Metazoa</taxon>
        <taxon>Spiralia</taxon>
        <taxon>Gnathifera</taxon>
        <taxon>Rotifera</taxon>
        <taxon>Eurotatoria</taxon>
        <taxon>Bdelloidea</taxon>
        <taxon>Philodinida</taxon>
        <taxon>Philodinidae</taxon>
        <taxon>Rotaria</taxon>
    </lineage>
</organism>
<name>A0A818JYL8_9BILA</name>
<proteinExistence type="predicted"/>
<evidence type="ECO:0000313" key="2">
    <source>
        <dbReference type="EMBL" id="CAF3549617.1"/>
    </source>
</evidence>
<protein>
    <submittedName>
        <fullName evidence="2">Uncharacterized protein</fullName>
    </submittedName>
</protein>
<dbReference type="AlphaFoldDB" id="A0A818JYL8"/>
<dbReference type="EMBL" id="CAJOAX010000250">
    <property type="protein sequence ID" value="CAF3549617.1"/>
    <property type="molecule type" value="Genomic_DNA"/>
</dbReference>
<evidence type="ECO:0000256" key="1">
    <source>
        <dbReference type="SAM" id="Coils"/>
    </source>
</evidence>
<evidence type="ECO:0000313" key="3">
    <source>
        <dbReference type="Proteomes" id="UP000663823"/>
    </source>
</evidence>
<accession>A0A818JYL8</accession>